<keyword evidence="1" id="KW-0812">Transmembrane</keyword>
<name>M1ZXL0_CLOBO</name>
<dbReference type="Proteomes" id="UP000011944">
    <property type="component" value="Unassembled WGS sequence"/>
</dbReference>
<keyword evidence="1" id="KW-1133">Transmembrane helix</keyword>
<comment type="caution">
    <text evidence="2">The sequence shown here is derived from an EMBL/GenBank/DDBJ whole genome shotgun (WGS) entry which is preliminary data.</text>
</comment>
<sequence length="255" mass="30643">MKFFELIIEAIYDIVGYIIPGSILILLILICFTDKNIVSPMYGIFTNINTLEHYSYLLKLNSIYLPFLLILSYLLGHLPKYLSSFVAYFPRTRKLVNLITKNLEYMYDDKFNYCIDIQNLVDTELKNKFSIEFRNEENYKNFLKTYSSTTSRFMNSKNLIQKYIAKCNFYNSLSCIFFLLSIDSFISSLIIFIKLRNIQIKLILLSILLFIMFKTFYSEFYRHCKLKDKECLLFLYETYIKMRQRNINYYFVSFL</sequence>
<proteinExistence type="predicted"/>
<feature type="transmembrane region" description="Helical" evidence="1">
    <location>
        <begin position="169"/>
        <end position="192"/>
    </location>
</feature>
<reference evidence="2 3" key="2">
    <citation type="submission" date="2013-03" db="EMBL/GenBank/DDBJ databases">
        <title>Diversity in Clostridium botulinum.</title>
        <authorList>
            <person name="Timme R.E."/>
            <person name="Allard M."/>
            <person name="Luo Y."/>
            <person name="Strain E."/>
            <person name="Gonzalez-Escalona N."/>
            <person name="Brown E."/>
        </authorList>
    </citation>
    <scope>NUCLEOTIDE SEQUENCE [LARGE SCALE GENOMIC DNA]</scope>
    <source>
        <strain evidence="2 3">CFSAN001627</strain>
    </source>
</reference>
<reference evidence="2 3" key="1">
    <citation type="submission" date="2012-10" db="EMBL/GenBank/DDBJ databases">
        <authorList>
            <person name="Strain E.A."/>
            <person name="Brown E."/>
            <person name="Allard M.W."/>
            <person name="Gonzalez-Escalona N."/>
            <person name="Timme R."/>
        </authorList>
    </citation>
    <scope>NUCLEOTIDE SEQUENCE [LARGE SCALE GENOMIC DNA]</scope>
    <source>
        <strain evidence="2 3">CFSAN001627</strain>
    </source>
</reference>
<evidence type="ECO:0000313" key="3">
    <source>
        <dbReference type="Proteomes" id="UP000011944"/>
    </source>
</evidence>
<protein>
    <submittedName>
        <fullName evidence="2">Uncharacterized protein</fullName>
    </submittedName>
</protein>
<feature type="transmembrane region" description="Helical" evidence="1">
    <location>
        <begin position="198"/>
        <end position="217"/>
    </location>
</feature>
<accession>M1ZXL0</accession>
<evidence type="ECO:0000313" key="2">
    <source>
        <dbReference type="EMBL" id="EKN42194.1"/>
    </source>
</evidence>
<organism evidence="2 3">
    <name type="scientific">Clostridium botulinum CFSAN001627</name>
    <dbReference type="NCBI Taxonomy" id="1232189"/>
    <lineage>
        <taxon>Bacteria</taxon>
        <taxon>Bacillati</taxon>
        <taxon>Bacillota</taxon>
        <taxon>Clostridia</taxon>
        <taxon>Eubacteriales</taxon>
        <taxon>Clostridiaceae</taxon>
        <taxon>Clostridium</taxon>
    </lineage>
</organism>
<dbReference type="EMBL" id="AMXI01000480">
    <property type="protein sequence ID" value="EKN42194.1"/>
    <property type="molecule type" value="Genomic_DNA"/>
</dbReference>
<feature type="transmembrane region" description="Helical" evidence="1">
    <location>
        <begin position="53"/>
        <end position="75"/>
    </location>
</feature>
<evidence type="ECO:0000256" key="1">
    <source>
        <dbReference type="SAM" id="Phobius"/>
    </source>
</evidence>
<gene>
    <name evidence="2" type="ORF">CFSAN001627_08377</name>
</gene>
<dbReference type="AlphaFoldDB" id="M1ZXL0"/>
<keyword evidence="1" id="KW-0472">Membrane</keyword>
<feature type="transmembrane region" description="Helical" evidence="1">
    <location>
        <begin position="12"/>
        <end position="33"/>
    </location>
</feature>
<dbReference type="PATRIC" id="fig|1232189.3.peg.1338"/>